<dbReference type="HOGENOM" id="CLU_137365_1_1_4"/>
<dbReference type="Proteomes" id="UP000067461">
    <property type="component" value="Chromosome"/>
</dbReference>
<dbReference type="Pfam" id="PF21716">
    <property type="entry name" value="dnstrm_HI1420"/>
    <property type="match status" value="1"/>
</dbReference>
<dbReference type="PANTHER" id="PTHR40275">
    <property type="entry name" value="SSL7038 PROTEIN"/>
    <property type="match status" value="1"/>
</dbReference>
<dbReference type="InterPro" id="IPR010982">
    <property type="entry name" value="Lambda_DNA-bd_dom_sf"/>
</dbReference>
<gene>
    <name evidence="1" type="ORF">SRAA_0518</name>
</gene>
<dbReference type="SUPFAM" id="SSF47413">
    <property type="entry name" value="lambda repressor-like DNA-binding domains"/>
    <property type="match status" value="1"/>
</dbReference>
<dbReference type="PANTHER" id="PTHR40275:SF1">
    <property type="entry name" value="SSL7038 PROTEIN"/>
    <property type="match status" value="1"/>
</dbReference>
<dbReference type="NCBIfam" id="TIGR02684">
    <property type="entry name" value="dnstrm_HI1420"/>
    <property type="match status" value="1"/>
</dbReference>
<organism evidence="1 2">
    <name type="scientific">Serpentinimonas raichei</name>
    <dbReference type="NCBI Taxonomy" id="1458425"/>
    <lineage>
        <taxon>Bacteria</taxon>
        <taxon>Pseudomonadati</taxon>
        <taxon>Pseudomonadota</taxon>
        <taxon>Betaproteobacteria</taxon>
        <taxon>Burkholderiales</taxon>
        <taxon>Comamonadaceae</taxon>
        <taxon>Serpentinimonas</taxon>
    </lineage>
</organism>
<dbReference type="InterPro" id="IPR014057">
    <property type="entry name" value="HI1420"/>
</dbReference>
<dbReference type="EMBL" id="AP014568">
    <property type="protein sequence ID" value="BAO80372.1"/>
    <property type="molecule type" value="Genomic_DNA"/>
</dbReference>
<dbReference type="STRING" id="1458425.SRAA_0518"/>
<keyword evidence="2" id="KW-1185">Reference proteome</keyword>
<dbReference type="AlphaFoldDB" id="A0A060NH56"/>
<evidence type="ECO:0000313" key="2">
    <source>
        <dbReference type="Proteomes" id="UP000067461"/>
    </source>
</evidence>
<reference evidence="1 2" key="1">
    <citation type="journal article" date="2014" name="Nat. Commun.">
        <title>Physiological and genomic features of highly alkaliphilic hydrogen-utilizing Betaproteobacteria from a continental serpentinizing site.</title>
        <authorList>
            <person name="Suzuki S."/>
            <person name="Kuenen J.G."/>
            <person name="Schipper K."/>
            <person name="van der Velde S."/>
            <person name="Ishii S."/>
            <person name="Wu A."/>
            <person name="Sorokin D.Y."/>
            <person name="Tenney A."/>
            <person name="Meng X.Y."/>
            <person name="Morrill P.L."/>
            <person name="Kamagata Y."/>
            <person name="Muyzer G."/>
            <person name="Nealson K.H."/>
        </authorList>
    </citation>
    <scope>NUCLEOTIDE SEQUENCE [LARGE SCALE GENOMIC DNA]</scope>
    <source>
        <strain evidence="1 2">A1</strain>
    </source>
</reference>
<protein>
    <submittedName>
        <fullName evidence="1">Predicted transcriptional regulator</fullName>
    </submittedName>
</protein>
<proteinExistence type="predicted"/>
<evidence type="ECO:0000313" key="1">
    <source>
        <dbReference type="EMBL" id="BAO80372.1"/>
    </source>
</evidence>
<dbReference type="RefSeq" id="WP_045530758.1">
    <property type="nucleotide sequence ID" value="NZ_AP014568.1"/>
</dbReference>
<dbReference type="KEGG" id="cbaa:SRAA_0518"/>
<dbReference type="OrthoDB" id="9798416at2"/>
<dbReference type="GO" id="GO:0003677">
    <property type="term" value="F:DNA binding"/>
    <property type="evidence" value="ECO:0007669"/>
    <property type="project" value="InterPro"/>
</dbReference>
<name>A0A060NH56_9BURK</name>
<accession>A0A060NH56</accession>
<sequence>MSKTITKPWDPAEYLNTQEDMAAYLEAALEAGDPALVAAALGDIAKAKGMSQIARDAGLGRESLYKALAPSGNPEFATVMKVVSALGLQLHASPAGTRAGTLPHSA</sequence>